<dbReference type="Pfam" id="PF02579">
    <property type="entry name" value="Nitro_FeMo-Co"/>
    <property type="match status" value="1"/>
</dbReference>
<dbReference type="PANTHER" id="PTHR42983:SF1">
    <property type="entry name" value="IRON-MOLYBDENUM PROTEIN"/>
    <property type="match status" value="1"/>
</dbReference>
<accession>A0A0E3Q8B1</accession>
<gene>
    <name evidence="3" type="ORF">MSVAZ_2610</name>
</gene>
<dbReference type="AlphaFoldDB" id="A0A0E3Q8B1"/>
<feature type="compositionally biased region" description="Gly residues" evidence="1">
    <location>
        <begin position="131"/>
        <end position="148"/>
    </location>
</feature>
<dbReference type="CDD" id="cd00851">
    <property type="entry name" value="MTH1175"/>
    <property type="match status" value="1"/>
</dbReference>
<dbReference type="InterPro" id="IPR033913">
    <property type="entry name" value="MTH1175_dom"/>
</dbReference>
<proteinExistence type="predicted"/>
<dbReference type="PANTHER" id="PTHR42983">
    <property type="entry name" value="DINITROGENASE IRON-MOLYBDENUM COFACTOR PROTEIN-RELATED"/>
    <property type="match status" value="1"/>
</dbReference>
<evidence type="ECO:0000313" key="4">
    <source>
        <dbReference type="Proteomes" id="UP000033096"/>
    </source>
</evidence>
<reference evidence="3 4" key="1">
    <citation type="submission" date="2014-07" db="EMBL/GenBank/DDBJ databases">
        <title>Methanogenic archaea and the global carbon cycle.</title>
        <authorList>
            <person name="Henriksen J.R."/>
            <person name="Luke J."/>
            <person name="Reinhart S."/>
            <person name="Benedict M.N."/>
            <person name="Youngblut N.D."/>
            <person name="Metcalf M.E."/>
            <person name="Whitaker R.J."/>
            <person name="Metcalf W.W."/>
        </authorList>
    </citation>
    <scope>NUCLEOTIDE SEQUENCE [LARGE SCALE GENOMIC DNA]</scope>
    <source>
        <strain evidence="3 4">Z-761</strain>
    </source>
</reference>
<dbReference type="InterPro" id="IPR003731">
    <property type="entry name" value="Di-Nase_FeMo-co_biosynth"/>
</dbReference>
<dbReference type="PATRIC" id="fig|1434123.4.peg.3199"/>
<dbReference type="HOGENOM" id="CLU_104194_0_0_2"/>
<dbReference type="Gene3D" id="3.30.420.130">
    <property type="entry name" value="Dinitrogenase iron-molybdenum cofactor biosynthesis domain"/>
    <property type="match status" value="1"/>
</dbReference>
<evidence type="ECO:0000313" key="3">
    <source>
        <dbReference type="EMBL" id="AKB44879.1"/>
    </source>
</evidence>
<sequence length="154" mass="16093">MVTKETGGVKRMNICVTASGEGLDSEVDPRFGRCSYFVIYNPETRHVESISNAAAFTSGGTGIKAAEIIANAEVDVLLTGTVGPNAFSMFSELGIDVQVGIKGTVQEAIRQYKAGELQSIRSPNTTPGSGMRKGNGMGRGMKGGGMGRETGRGK</sequence>
<keyword evidence="4" id="KW-1185">Reference proteome</keyword>
<dbReference type="KEGG" id="mvc:MSVAZ_2610"/>
<dbReference type="EMBL" id="CP009520">
    <property type="protein sequence ID" value="AKB44879.1"/>
    <property type="molecule type" value="Genomic_DNA"/>
</dbReference>
<dbReference type="Proteomes" id="UP000033096">
    <property type="component" value="Chromosome"/>
</dbReference>
<dbReference type="STRING" id="1434123.MSVAZ_2610"/>
<organism evidence="3 4">
    <name type="scientific">Methanosarcina vacuolata Z-761</name>
    <dbReference type="NCBI Taxonomy" id="1434123"/>
    <lineage>
        <taxon>Archaea</taxon>
        <taxon>Methanobacteriati</taxon>
        <taxon>Methanobacteriota</taxon>
        <taxon>Stenosarchaea group</taxon>
        <taxon>Methanomicrobia</taxon>
        <taxon>Methanosarcinales</taxon>
        <taxon>Methanosarcinaceae</taxon>
        <taxon>Methanosarcina</taxon>
    </lineage>
</organism>
<feature type="domain" description="Dinitrogenase iron-molybdenum cofactor biosynthesis" evidence="2">
    <location>
        <begin position="24"/>
        <end position="113"/>
    </location>
</feature>
<evidence type="ECO:0000256" key="1">
    <source>
        <dbReference type="SAM" id="MobiDB-lite"/>
    </source>
</evidence>
<feature type="region of interest" description="Disordered" evidence="1">
    <location>
        <begin position="119"/>
        <end position="154"/>
    </location>
</feature>
<dbReference type="InterPro" id="IPR036105">
    <property type="entry name" value="DiNase_FeMo-co_biosyn_sf"/>
</dbReference>
<name>A0A0E3Q8B1_9EURY</name>
<dbReference type="SUPFAM" id="SSF53146">
    <property type="entry name" value="Nitrogenase accessory factor-like"/>
    <property type="match status" value="1"/>
</dbReference>
<protein>
    <recommendedName>
        <fullName evidence="2">Dinitrogenase iron-molybdenum cofactor biosynthesis domain-containing protein</fullName>
    </recommendedName>
</protein>
<evidence type="ECO:0000259" key="2">
    <source>
        <dbReference type="Pfam" id="PF02579"/>
    </source>
</evidence>